<reference evidence="7" key="3">
    <citation type="journal article" date="2004" name="Trends Parasitol.">
        <title>The Anopheles gambiae genome: an update.</title>
        <authorList>
            <person name="Mongin E."/>
            <person name="Louis C."/>
            <person name="Holt R.A."/>
            <person name="Birney E."/>
            <person name="Collins F.H."/>
        </authorList>
    </citation>
    <scope>NUCLEOTIDE SEQUENCE</scope>
    <source>
        <strain evidence="7">PEST</strain>
    </source>
</reference>
<feature type="domain" description="C2H2-type" evidence="6">
    <location>
        <begin position="324"/>
        <end position="351"/>
    </location>
</feature>
<dbReference type="InterPro" id="IPR013087">
    <property type="entry name" value="Znf_C2H2_type"/>
</dbReference>
<feature type="compositionally biased region" description="Basic and acidic residues" evidence="5">
    <location>
        <begin position="198"/>
        <end position="212"/>
    </location>
</feature>
<dbReference type="eggNOG" id="KOG1721">
    <property type="taxonomic scope" value="Eukaryota"/>
</dbReference>
<feature type="domain" description="C2H2-type" evidence="6">
    <location>
        <begin position="349"/>
        <end position="377"/>
    </location>
</feature>
<reference evidence="7" key="1">
    <citation type="journal article" date="2002" name="Science">
        <title>The genome sequence of the malaria mosquito Anopheles gambiae.</title>
        <authorList>
            <person name="Holt R.A."/>
            <person name="Subramanian G.M."/>
            <person name="Halpern A."/>
            <person name="Sutton G.G."/>
            <person name="Charlab R."/>
            <person name="Nusskern D.R."/>
            <person name="Wincker P."/>
            <person name="Clark A.G."/>
            <person name="Ribeiro J.M."/>
            <person name="Wides R."/>
            <person name="Salzberg S.L."/>
            <person name="Loftus B."/>
            <person name="Yandell M."/>
            <person name="Majoros W.H."/>
            <person name="Rusch D.B."/>
            <person name="Lai Z."/>
            <person name="Kraft C.L."/>
            <person name="Abril J.F."/>
            <person name="Anthouard V."/>
            <person name="Arensburger P."/>
            <person name="Atkinson P.W."/>
            <person name="Baden H."/>
            <person name="de Berardinis V."/>
            <person name="Baldwin D."/>
            <person name="Benes V."/>
            <person name="Biedler J."/>
            <person name="Blass C."/>
            <person name="Bolanos R."/>
            <person name="Boscus D."/>
            <person name="Barnstead M."/>
            <person name="Cai S."/>
            <person name="Center A."/>
            <person name="Chaturverdi K."/>
            <person name="Christophides G.K."/>
            <person name="Chrystal M.A."/>
            <person name="Clamp M."/>
            <person name="Cravchik A."/>
            <person name="Curwen V."/>
            <person name="Dana A."/>
            <person name="Delcher A."/>
            <person name="Dew I."/>
            <person name="Evans C.A."/>
            <person name="Flanigan M."/>
            <person name="Grundschober-Freimoser A."/>
            <person name="Friedli L."/>
            <person name="Gu Z."/>
            <person name="Guan P."/>
            <person name="Guigo R."/>
            <person name="Hillenmeyer M.E."/>
            <person name="Hladun S.L."/>
            <person name="Hogan J.R."/>
            <person name="Hong Y.S."/>
            <person name="Hoover J."/>
            <person name="Jaillon O."/>
            <person name="Ke Z."/>
            <person name="Kodira C."/>
            <person name="Kokoza E."/>
            <person name="Koutsos A."/>
            <person name="Letunic I."/>
            <person name="Levitsky A."/>
            <person name="Liang Y."/>
            <person name="Lin J.J."/>
            <person name="Lobo N.F."/>
            <person name="Lopez J.R."/>
            <person name="Malek J.A."/>
            <person name="McIntosh T.C."/>
            <person name="Meister S."/>
            <person name="Miller J."/>
            <person name="Mobarry C."/>
            <person name="Mongin E."/>
            <person name="Murphy S.D."/>
            <person name="O'Brochta D.A."/>
            <person name="Pfannkoch C."/>
            <person name="Qi R."/>
            <person name="Regier M.A."/>
            <person name="Remington K."/>
            <person name="Shao H."/>
            <person name="Sharakhova M.V."/>
            <person name="Sitter C.D."/>
            <person name="Shetty J."/>
            <person name="Smith T.J."/>
            <person name="Strong R."/>
            <person name="Sun J."/>
            <person name="Thomasova D."/>
            <person name="Ton L.Q."/>
            <person name="Topalis P."/>
            <person name="Tu Z."/>
            <person name="Unger M.F."/>
            <person name="Walenz B."/>
            <person name="Wang A."/>
            <person name="Wang J."/>
            <person name="Wang M."/>
            <person name="Wang X."/>
            <person name="Woodford K.J."/>
            <person name="Wortman J.R."/>
            <person name="Wu M."/>
            <person name="Yao A."/>
            <person name="Zdobnov E.M."/>
            <person name="Zhang H."/>
            <person name="Zhao Q."/>
            <person name="Zhao S."/>
            <person name="Zhu S.C."/>
            <person name="Zhimulev I."/>
            <person name="Coluzzi M."/>
            <person name="della Torre A."/>
            <person name="Roth C.W."/>
            <person name="Louis C."/>
            <person name="Kalush F."/>
            <person name="Mural R.J."/>
            <person name="Myers E.W."/>
            <person name="Adams M.D."/>
            <person name="Smith H.O."/>
            <person name="Broder S."/>
            <person name="Gardner M.J."/>
            <person name="Fraser C.M."/>
            <person name="Birney E."/>
            <person name="Bork P."/>
            <person name="Brey P.T."/>
            <person name="Venter J.C."/>
            <person name="Weissenbach J."/>
            <person name="Kafatos F.C."/>
            <person name="Collins F.H."/>
            <person name="Hoffman S.L."/>
        </authorList>
    </citation>
    <scope>NUCLEOTIDE SEQUENCE [LARGE SCALE GENOMIC DNA]</scope>
    <source>
        <strain evidence="7">PEST</strain>
    </source>
</reference>
<reference evidence="7" key="2">
    <citation type="submission" date="2002-03" db="EMBL/GenBank/DDBJ databases">
        <authorList>
            <consortium name="The Anopheles Genome Sequencing Consortium"/>
        </authorList>
    </citation>
    <scope>NUCLEOTIDE SEQUENCE</scope>
    <source>
        <strain evidence="7">PEST</strain>
    </source>
</reference>
<feature type="region of interest" description="Disordered" evidence="5">
    <location>
        <begin position="179"/>
        <end position="230"/>
    </location>
</feature>
<dbReference type="PaxDb" id="7165-AGAP005473-PA"/>
<reference evidence="7" key="4">
    <citation type="journal article" date="2007" name="Genome Biol.">
        <title>Update of the Anopheles gambiae PEST genome assembly.</title>
        <authorList>
            <person name="Sharakhova M.V."/>
            <person name="Hammond M.P."/>
            <person name="Lobo N.F."/>
            <person name="Krzywinski J."/>
            <person name="Unger M.F."/>
            <person name="Hillenmeyer M.E."/>
            <person name="Bruggner R.V."/>
            <person name="Birney E."/>
            <person name="Collins F.H."/>
        </authorList>
    </citation>
    <scope>NUCLEOTIDE SEQUENCE</scope>
    <source>
        <strain evidence="7">PEST</strain>
    </source>
</reference>
<dbReference type="GO" id="GO:0005634">
    <property type="term" value="C:nucleus"/>
    <property type="evidence" value="ECO:0007669"/>
    <property type="project" value="InterPro"/>
</dbReference>
<dbReference type="HOGENOM" id="CLU_002678_94_13_1"/>
<evidence type="ECO:0000256" key="1">
    <source>
        <dbReference type="ARBA" id="ARBA00022723"/>
    </source>
</evidence>
<evidence type="ECO:0000256" key="4">
    <source>
        <dbReference type="PROSITE-ProRule" id="PRU00042"/>
    </source>
</evidence>
<dbReference type="PANTHER" id="PTHR23225:SF2">
    <property type="entry name" value="AT09679P-RELATED"/>
    <property type="match status" value="1"/>
</dbReference>
<keyword evidence="2 4" id="KW-0863">Zinc-finger</keyword>
<dbReference type="EMBL" id="AAAB01008960">
    <property type="protein sequence ID" value="EAU76450.1"/>
    <property type="molecule type" value="Genomic_DNA"/>
</dbReference>
<reference evidence="7" key="5">
    <citation type="submission" date="2011-05" db="EMBL/GenBank/DDBJ databases">
        <authorList>
            <consortium name="VectorBase"/>
        </authorList>
    </citation>
    <scope>NUCLEOTIDE SEQUENCE</scope>
    <source>
        <strain evidence="7">PEST</strain>
    </source>
</reference>
<dbReference type="GO" id="GO:0008270">
    <property type="term" value="F:zinc ion binding"/>
    <property type="evidence" value="ECO:0007669"/>
    <property type="project" value="UniProtKB-KW"/>
</dbReference>
<sequence length="542" mass="62343">MPFVYKKKTRCECENVFRARSKINSHFTMKNEPQTCRLCLRSSFRGRKIAITNGDFQQKLKAIAPAENLPADACRGCRETVEQFYEYSEKVRANQDSLQASITAAGADPDGKVKKESPAKVASEPNVHTDPADSIVQVENYHIELLKVEPCLPATKQSGDVSSDEPVVEYLSESLVKAESNDSLNYDDDNGDVLEDTEPVREEPTTDEDKGKQNNTPQRRKRENRPREEDEELLRKHFHLGCEKCPFKAETVAALFHHYRLDHQTPGYVECCNRKFFRRARLLEHLGAHLGSIVCDVCGKVFRNVCSLNLHKLDHEQPKHARQYKCERCNYSFHKLYHLKQHQKRHERLRCTVCDKVLAGEQGLKTHMQKVHGTDNTQICPTCGKEFRCLLAMKRHIRAHLGIVTVERVQCDQCAKWFDSKLNLRNHIKGVHDGAGPIQCDECQHVSPNRRALTNHKLRTHGRKQTFECEHCGKKLNTKLTLKEHMATHTNIPLYSCEFCGITFNSNANKYVHRKSKHPQEWEAMMQQKLMQRMGPAVILPE</sequence>
<dbReference type="InterPro" id="IPR039970">
    <property type="entry name" value="TF_Grauzone"/>
</dbReference>
<accession>A0NED1</accession>
<dbReference type="PhylomeDB" id="A0NED1"/>
<dbReference type="Gene3D" id="3.30.160.60">
    <property type="entry name" value="Classic Zinc Finger"/>
    <property type="match status" value="4"/>
</dbReference>
<feature type="domain" description="C2H2-type" evidence="6">
    <location>
        <begin position="378"/>
        <end position="405"/>
    </location>
</feature>
<dbReference type="SUPFAM" id="SSF57667">
    <property type="entry name" value="beta-beta-alpha zinc fingers"/>
    <property type="match status" value="4"/>
</dbReference>
<feature type="domain" description="C2H2-type" evidence="6">
    <location>
        <begin position="409"/>
        <end position="437"/>
    </location>
</feature>
<dbReference type="Pfam" id="PF00096">
    <property type="entry name" value="zf-C2H2"/>
    <property type="match status" value="2"/>
</dbReference>
<organism evidence="7">
    <name type="scientific">Anopheles gambiae</name>
    <name type="common">African malaria mosquito</name>
    <dbReference type="NCBI Taxonomy" id="7165"/>
    <lineage>
        <taxon>Eukaryota</taxon>
        <taxon>Metazoa</taxon>
        <taxon>Ecdysozoa</taxon>
        <taxon>Arthropoda</taxon>
        <taxon>Hexapoda</taxon>
        <taxon>Insecta</taxon>
        <taxon>Pterygota</taxon>
        <taxon>Neoptera</taxon>
        <taxon>Endopterygota</taxon>
        <taxon>Diptera</taxon>
        <taxon>Nematocera</taxon>
        <taxon>Culicoidea</taxon>
        <taxon>Culicidae</taxon>
        <taxon>Anophelinae</taxon>
        <taxon>Anopheles</taxon>
    </lineage>
</organism>
<dbReference type="OMA" id="IATHINL"/>
<feature type="domain" description="C2H2-type" evidence="6">
    <location>
        <begin position="293"/>
        <end position="320"/>
    </location>
</feature>
<dbReference type="GO" id="GO:0003700">
    <property type="term" value="F:DNA-binding transcription factor activity"/>
    <property type="evidence" value="ECO:0007669"/>
    <property type="project" value="InterPro"/>
</dbReference>
<keyword evidence="1" id="KW-0479">Metal-binding</keyword>
<feature type="domain" description="C2H2-type" evidence="6">
    <location>
        <begin position="467"/>
        <end position="491"/>
    </location>
</feature>
<dbReference type="InterPro" id="IPR012934">
    <property type="entry name" value="Znf_AD"/>
</dbReference>
<gene>
    <name evidence="7" type="ORF">AgaP_AGAP005473</name>
</gene>
<evidence type="ECO:0000256" key="3">
    <source>
        <dbReference type="ARBA" id="ARBA00022833"/>
    </source>
</evidence>
<feature type="region of interest" description="Disordered" evidence="5">
    <location>
        <begin position="104"/>
        <end position="129"/>
    </location>
</feature>
<dbReference type="PROSITE" id="PS00028">
    <property type="entry name" value="ZINC_FINGER_C2H2_1"/>
    <property type="match status" value="7"/>
</dbReference>
<dbReference type="SMART" id="SM00868">
    <property type="entry name" value="zf-AD"/>
    <property type="match status" value="1"/>
</dbReference>
<dbReference type="VEuPathDB" id="VectorBase:AGAP005473"/>
<comment type="caution">
    <text evidence="7">The sequence shown here is derived from an EMBL/GenBank/DDBJ whole genome shotgun (WGS) entry which is preliminary data.</text>
</comment>
<dbReference type="SMART" id="SM00355">
    <property type="entry name" value="ZnF_C2H2"/>
    <property type="match status" value="10"/>
</dbReference>
<keyword evidence="3" id="KW-0862">Zinc</keyword>
<dbReference type="PANTHER" id="PTHR23225">
    <property type="entry name" value="ZINC FINGER PROTEIN"/>
    <property type="match status" value="1"/>
</dbReference>
<dbReference type="SUPFAM" id="SSF57716">
    <property type="entry name" value="Glucocorticoid receptor-like (DNA-binding domain)"/>
    <property type="match status" value="1"/>
</dbReference>
<dbReference type="Pfam" id="PF13894">
    <property type="entry name" value="zf-C2H2_4"/>
    <property type="match status" value="1"/>
</dbReference>
<name>A0NED1_ANOGA</name>
<feature type="domain" description="C2H2-type" evidence="6">
    <location>
        <begin position="495"/>
        <end position="523"/>
    </location>
</feature>
<evidence type="ECO:0000256" key="2">
    <source>
        <dbReference type="ARBA" id="ARBA00022771"/>
    </source>
</evidence>
<dbReference type="AlphaFoldDB" id="A0NED1"/>
<dbReference type="InterPro" id="IPR036236">
    <property type="entry name" value="Znf_C2H2_sf"/>
</dbReference>
<dbReference type="FunFam" id="3.30.160.60:FF:000446">
    <property type="entry name" value="Zinc finger protein"/>
    <property type="match status" value="1"/>
</dbReference>
<evidence type="ECO:0000256" key="5">
    <source>
        <dbReference type="SAM" id="MobiDB-lite"/>
    </source>
</evidence>
<evidence type="ECO:0000313" key="7">
    <source>
        <dbReference type="EMBL" id="EAU76450.1"/>
    </source>
</evidence>
<dbReference type="VEuPathDB" id="VectorBase:AGAMI1_004378"/>
<feature type="compositionally biased region" description="Acidic residues" evidence="5">
    <location>
        <begin position="185"/>
        <end position="197"/>
    </location>
</feature>
<evidence type="ECO:0000259" key="6">
    <source>
        <dbReference type="PROSITE" id="PS50157"/>
    </source>
</evidence>
<dbReference type="Pfam" id="PF12874">
    <property type="entry name" value="zf-met"/>
    <property type="match status" value="1"/>
</dbReference>
<feature type="compositionally biased region" description="Basic and acidic residues" evidence="5">
    <location>
        <begin position="109"/>
        <end position="118"/>
    </location>
</feature>
<dbReference type="PROSITE" id="PS50157">
    <property type="entry name" value="ZINC_FINGER_C2H2_2"/>
    <property type="match status" value="7"/>
</dbReference>
<proteinExistence type="predicted"/>
<protein>
    <submittedName>
        <fullName evidence="7">AGAP005473-PA</fullName>
    </submittedName>
</protein>